<evidence type="ECO:0000256" key="1">
    <source>
        <dbReference type="ARBA" id="ARBA00008315"/>
    </source>
</evidence>
<dbReference type="InterPro" id="IPR029488">
    <property type="entry name" value="Hmw/CFAP97"/>
</dbReference>
<dbReference type="PANTHER" id="PTHR33768:SF7">
    <property type="entry name" value="CFAP97 DOMAIN CONTAINING 2"/>
    <property type="match status" value="1"/>
</dbReference>
<feature type="region of interest" description="Disordered" evidence="2">
    <location>
        <begin position="1"/>
        <end position="59"/>
    </location>
</feature>
<comment type="similarity">
    <text evidence="1">Belongs to the CFAP97 family.</text>
</comment>
<accession>A0A2Y9JFG4</accession>
<proteinExistence type="inferred from homology"/>
<dbReference type="GeneID" id="111146951"/>
<evidence type="ECO:0000313" key="3">
    <source>
        <dbReference type="Proteomes" id="UP000248482"/>
    </source>
</evidence>
<keyword evidence="3" id="KW-1185">Reference proteome</keyword>
<evidence type="ECO:0000256" key="2">
    <source>
        <dbReference type="SAM" id="MobiDB-lite"/>
    </source>
</evidence>
<dbReference type="KEGG" id="elk:111146951"/>
<sequence>MAAERTRRRGGRVGRARVREPAGVWAGSEPEPSGSAGTKSTRKSGFVSGRPVGPEPPGKCPVVTVVGKLAQRRTRLVAATVQDKGPEAPVQDAQPLVDARAPWSLGHLRLKLKKLKLEEERLAIIDRDNRLLLEKLSCVMRTGGQTESGNNHTHKRYRGPRILQSAPTRAEPRARHSRAHTEELPQSWNVFLPPTLQGALCLFLCPALIKVFSGAQANSVPTTEQGHQRQLSVSLCAVPSLLHHLPA</sequence>
<dbReference type="RefSeq" id="XP_022358404.1">
    <property type="nucleotide sequence ID" value="XM_022502696.1"/>
</dbReference>
<organism evidence="3 4">
    <name type="scientific">Enhydra lutris kenyoni</name>
    <name type="common">northern sea otter</name>
    <dbReference type="NCBI Taxonomy" id="391180"/>
    <lineage>
        <taxon>Eukaryota</taxon>
        <taxon>Metazoa</taxon>
        <taxon>Chordata</taxon>
        <taxon>Craniata</taxon>
        <taxon>Vertebrata</taxon>
        <taxon>Euteleostomi</taxon>
        <taxon>Mammalia</taxon>
        <taxon>Eutheria</taxon>
        <taxon>Laurasiatheria</taxon>
        <taxon>Carnivora</taxon>
        <taxon>Caniformia</taxon>
        <taxon>Musteloidea</taxon>
        <taxon>Mustelidae</taxon>
        <taxon>Lutrinae</taxon>
        <taxon>Enhydra</taxon>
    </lineage>
</organism>
<dbReference type="Proteomes" id="UP000248482">
    <property type="component" value="Unplaced"/>
</dbReference>
<reference evidence="4" key="1">
    <citation type="submission" date="2025-08" db="UniProtKB">
        <authorList>
            <consortium name="RefSeq"/>
        </authorList>
    </citation>
    <scope>IDENTIFICATION</scope>
    <source>
        <tissue evidence="4">Blood</tissue>
    </source>
</reference>
<gene>
    <name evidence="4" type="primary">LOC111146951</name>
</gene>
<dbReference type="AlphaFoldDB" id="A0A2Y9JFG4"/>
<dbReference type="InterPro" id="IPR038792">
    <property type="entry name" value="CFAP97D1/2"/>
</dbReference>
<name>A0A2Y9JFG4_ENHLU</name>
<dbReference type="PANTHER" id="PTHR33768">
    <property type="entry name" value="MIP11318P"/>
    <property type="match status" value="1"/>
</dbReference>
<dbReference type="Pfam" id="PF13879">
    <property type="entry name" value="Hmw_CFAP97"/>
    <property type="match status" value="1"/>
</dbReference>
<protein>
    <submittedName>
        <fullName evidence="4">Uncharacterized protein LOC111146951</fullName>
    </submittedName>
</protein>
<dbReference type="OrthoDB" id="2163395at2759"/>
<evidence type="ECO:0000313" key="4">
    <source>
        <dbReference type="RefSeq" id="XP_022358404.1"/>
    </source>
</evidence>
<feature type="compositionally biased region" description="Basic residues" evidence="2">
    <location>
        <begin position="1"/>
        <end position="16"/>
    </location>
</feature>